<sequence>MVGGAVGARILISYRMGSSVKQTDLNTSLKSNELPRRLPKFLVLHNEEDKLRNMSPFIIQKHIYTFAGNVQSVKKMKSGDLLVESSSLRQSEQLLSITKFGDIPITVSAHASLNYTRGVMSSDEFLMVSDSEFVSELEAQKVIAARRITLKRDGQIIPTRHVILTFDTPVLPKKITAVKQTDQLVVTSVLTYQILFAISNVSDLGTLKLHAVDPVLSVPAVLNRDTTKQFVKIRKNVLIEARKIVHDRTPTTNHSYSAALKTIKNPDTPLEPIQTPTDTIVPKPSTSAAKNEETITVKLSDWLALLKAHKLYLEKEKSNDKKQEFLKPAPKNKRPKKDHTNSTGKNSNVKMKSNPNKTKSQNKESESDLQTSDNSVSEMELSEEVNLASFKSPTIIDSNFKSKFFKKTK</sequence>
<comment type="caution">
    <text evidence="2">The sequence shown here is derived from an EMBL/GenBank/DDBJ whole genome shotgun (WGS) entry which is preliminary data.</text>
</comment>
<feature type="compositionally biased region" description="Polar residues" evidence="1">
    <location>
        <begin position="341"/>
        <end position="359"/>
    </location>
</feature>
<feature type="region of interest" description="Disordered" evidence="1">
    <location>
        <begin position="322"/>
        <end position="385"/>
    </location>
</feature>
<feature type="compositionally biased region" description="Polar residues" evidence="1">
    <location>
        <begin position="368"/>
        <end position="377"/>
    </location>
</feature>
<accession>A0A4Y2VBQ5</accession>
<evidence type="ECO:0000313" key="3">
    <source>
        <dbReference type="Proteomes" id="UP000499080"/>
    </source>
</evidence>
<gene>
    <name evidence="2" type="ORF">AVEN_26875_1</name>
</gene>
<name>A0A4Y2VBQ5_ARAVE</name>
<reference evidence="2 3" key="1">
    <citation type="journal article" date="2019" name="Sci. Rep.">
        <title>Orb-weaving spider Araneus ventricosus genome elucidates the spidroin gene catalogue.</title>
        <authorList>
            <person name="Kono N."/>
            <person name="Nakamura H."/>
            <person name="Ohtoshi R."/>
            <person name="Moran D.A.P."/>
            <person name="Shinohara A."/>
            <person name="Yoshida Y."/>
            <person name="Fujiwara M."/>
            <person name="Mori M."/>
            <person name="Tomita M."/>
            <person name="Arakawa K."/>
        </authorList>
    </citation>
    <scope>NUCLEOTIDE SEQUENCE [LARGE SCALE GENOMIC DNA]</scope>
</reference>
<feature type="region of interest" description="Disordered" evidence="1">
    <location>
        <begin position="265"/>
        <end position="292"/>
    </location>
</feature>
<organism evidence="2 3">
    <name type="scientific">Araneus ventricosus</name>
    <name type="common">Orbweaver spider</name>
    <name type="synonym">Epeira ventricosa</name>
    <dbReference type="NCBI Taxonomy" id="182803"/>
    <lineage>
        <taxon>Eukaryota</taxon>
        <taxon>Metazoa</taxon>
        <taxon>Ecdysozoa</taxon>
        <taxon>Arthropoda</taxon>
        <taxon>Chelicerata</taxon>
        <taxon>Arachnida</taxon>
        <taxon>Araneae</taxon>
        <taxon>Araneomorphae</taxon>
        <taxon>Entelegynae</taxon>
        <taxon>Araneoidea</taxon>
        <taxon>Araneidae</taxon>
        <taxon>Araneus</taxon>
    </lineage>
</organism>
<dbReference type="EMBL" id="BGPR01044957">
    <property type="protein sequence ID" value="GBO21824.1"/>
    <property type="molecule type" value="Genomic_DNA"/>
</dbReference>
<keyword evidence="3" id="KW-1185">Reference proteome</keyword>
<proteinExistence type="predicted"/>
<evidence type="ECO:0000256" key="1">
    <source>
        <dbReference type="SAM" id="MobiDB-lite"/>
    </source>
</evidence>
<evidence type="ECO:0000313" key="2">
    <source>
        <dbReference type="EMBL" id="GBO21824.1"/>
    </source>
</evidence>
<dbReference type="Proteomes" id="UP000499080">
    <property type="component" value="Unassembled WGS sequence"/>
</dbReference>
<protein>
    <submittedName>
        <fullName evidence="2">Uncharacterized protein</fullName>
    </submittedName>
</protein>
<feature type="compositionally biased region" description="Polar residues" evidence="1">
    <location>
        <begin position="274"/>
        <end position="289"/>
    </location>
</feature>
<dbReference type="AlphaFoldDB" id="A0A4Y2VBQ5"/>